<comment type="caution">
    <text evidence="9">The sequence shown here is derived from an EMBL/GenBank/DDBJ whole genome shotgun (WGS) entry which is preliminary data.</text>
</comment>
<reference evidence="9 10" key="1">
    <citation type="submission" date="2015-11" db="EMBL/GenBank/DDBJ databases">
        <authorList>
            <person name="Lin W."/>
        </authorList>
    </citation>
    <scope>NUCLEOTIDE SEQUENCE [LARGE SCALE GENOMIC DNA]</scope>
    <source>
        <strain evidence="9 10">HCH-1</strain>
    </source>
</reference>
<dbReference type="EMBL" id="LNQR01000081">
    <property type="protein sequence ID" value="KWT82933.1"/>
    <property type="molecule type" value="Genomic_DNA"/>
</dbReference>
<keyword evidence="2" id="KW-1003">Cell membrane</keyword>
<evidence type="ECO:0000256" key="5">
    <source>
        <dbReference type="ARBA" id="ARBA00022989"/>
    </source>
</evidence>
<gene>
    <name evidence="9" type="ORF">ASN18_2294</name>
</gene>
<name>A0ABR5SEU3_9BACT</name>
<dbReference type="InterPro" id="IPR000326">
    <property type="entry name" value="PAP2/HPO"/>
</dbReference>
<dbReference type="PANTHER" id="PTHR14969:SF62">
    <property type="entry name" value="DECAPRENYLPHOSPHORYL-5-PHOSPHORIBOSE PHOSPHATASE RV3807C-RELATED"/>
    <property type="match status" value="1"/>
</dbReference>
<evidence type="ECO:0000313" key="9">
    <source>
        <dbReference type="EMBL" id="KWT82933.1"/>
    </source>
</evidence>
<keyword evidence="10" id="KW-1185">Reference proteome</keyword>
<dbReference type="SUPFAM" id="SSF48317">
    <property type="entry name" value="Acid phosphatase/Vanadium-dependent haloperoxidase"/>
    <property type="match status" value="1"/>
</dbReference>
<dbReference type="Gene3D" id="1.20.144.10">
    <property type="entry name" value="Phosphatidic acid phosphatase type 2/haloperoxidase"/>
    <property type="match status" value="1"/>
</dbReference>
<proteinExistence type="predicted"/>
<protein>
    <submittedName>
        <fullName evidence="9">Phosphatase</fullName>
    </submittedName>
</protein>
<feature type="domain" description="Phosphatidic acid phosphatase type 2/haloperoxidase" evidence="8">
    <location>
        <begin position="84"/>
        <end position="195"/>
    </location>
</feature>
<evidence type="ECO:0000256" key="7">
    <source>
        <dbReference type="SAM" id="Phobius"/>
    </source>
</evidence>
<keyword evidence="5 7" id="KW-1133">Transmembrane helix</keyword>
<keyword evidence="6 7" id="KW-0472">Membrane</keyword>
<dbReference type="SMART" id="SM00014">
    <property type="entry name" value="acidPPc"/>
    <property type="match status" value="1"/>
</dbReference>
<dbReference type="InterPro" id="IPR036938">
    <property type="entry name" value="PAP2/HPO_sf"/>
</dbReference>
<evidence type="ECO:0000256" key="2">
    <source>
        <dbReference type="ARBA" id="ARBA00022475"/>
    </source>
</evidence>
<dbReference type="Proteomes" id="UP000060487">
    <property type="component" value="Unassembled WGS sequence"/>
</dbReference>
<evidence type="ECO:0000256" key="4">
    <source>
        <dbReference type="ARBA" id="ARBA00022801"/>
    </source>
</evidence>
<evidence type="ECO:0000256" key="3">
    <source>
        <dbReference type="ARBA" id="ARBA00022692"/>
    </source>
</evidence>
<dbReference type="RefSeq" id="WP_085052897.1">
    <property type="nucleotide sequence ID" value="NZ_LNQR01000081.1"/>
</dbReference>
<dbReference type="Pfam" id="PF01569">
    <property type="entry name" value="PAP2"/>
    <property type="match status" value="1"/>
</dbReference>
<organism evidence="9 10">
    <name type="scientific">Candidatus Magnetominusculus xianensis</name>
    <dbReference type="NCBI Taxonomy" id="1748249"/>
    <lineage>
        <taxon>Bacteria</taxon>
        <taxon>Pseudomonadati</taxon>
        <taxon>Nitrospirota</taxon>
        <taxon>Nitrospiria</taxon>
        <taxon>Nitrospirales</taxon>
        <taxon>Nitrospiraceae</taxon>
        <taxon>Candidatus Magnetominusculus</taxon>
    </lineage>
</organism>
<keyword evidence="3 7" id="KW-0812">Transmembrane</keyword>
<keyword evidence="4" id="KW-0378">Hydrolase</keyword>
<sequence length="212" mass="23620">MSALNRRKLVPLLLLMAVLAVFTLYADKWTIDSIRLFFSEHTTLNAFLKQISPISTFLFHGTPQITAAFILFIVGNYLYRPLYIPGKTFLFALCASGLSVQIIKHLVGRARPRVTDAFIAIGPSLHSDYDSFPSGHTALAFSIACVLSSYFKRYRLVFYLFATVAGFDRIRTGSHFPSDVIAGAFVGIAVTKWIMSRLMPEGDICQPQTPSK</sequence>
<evidence type="ECO:0000256" key="6">
    <source>
        <dbReference type="ARBA" id="ARBA00023136"/>
    </source>
</evidence>
<feature type="transmembrane region" description="Helical" evidence="7">
    <location>
        <begin position="88"/>
        <end position="107"/>
    </location>
</feature>
<comment type="subcellular location">
    <subcellularLocation>
        <location evidence="1">Cell membrane</location>
        <topology evidence="1">Multi-pass membrane protein</topology>
    </subcellularLocation>
</comment>
<evidence type="ECO:0000259" key="8">
    <source>
        <dbReference type="SMART" id="SM00014"/>
    </source>
</evidence>
<evidence type="ECO:0000313" key="10">
    <source>
        <dbReference type="Proteomes" id="UP000060487"/>
    </source>
</evidence>
<dbReference type="PANTHER" id="PTHR14969">
    <property type="entry name" value="SPHINGOSINE-1-PHOSPHATE PHOSPHOHYDROLASE"/>
    <property type="match status" value="1"/>
</dbReference>
<feature type="transmembrane region" description="Helical" evidence="7">
    <location>
        <begin position="57"/>
        <end position="79"/>
    </location>
</feature>
<evidence type="ECO:0000256" key="1">
    <source>
        <dbReference type="ARBA" id="ARBA00004651"/>
    </source>
</evidence>
<accession>A0ABR5SEU3</accession>
<feature type="transmembrane region" description="Helical" evidence="7">
    <location>
        <begin position="132"/>
        <end position="151"/>
    </location>
</feature>